<comment type="caution">
    <text evidence="2">The sequence shown here is derived from an EMBL/GenBank/DDBJ whole genome shotgun (WGS) entry which is preliminary data.</text>
</comment>
<feature type="compositionally biased region" description="Basic residues" evidence="1">
    <location>
        <begin position="161"/>
        <end position="170"/>
    </location>
</feature>
<dbReference type="Proteomes" id="UP001054945">
    <property type="component" value="Unassembled WGS sequence"/>
</dbReference>
<evidence type="ECO:0000313" key="3">
    <source>
        <dbReference type="Proteomes" id="UP001054945"/>
    </source>
</evidence>
<proteinExistence type="predicted"/>
<gene>
    <name evidence="2" type="ORF">CEXT_73271</name>
</gene>
<feature type="compositionally biased region" description="Gly residues" evidence="1">
    <location>
        <begin position="1"/>
        <end position="13"/>
    </location>
</feature>
<keyword evidence="3" id="KW-1185">Reference proteome</keyword>
<organism evidence="2 3">
    <name type="scientific">Caerostris extrusa</name>
    <name type="common">Bark spider</name>
    <name type="synonym">Caerostris bankana</name>
    <dbReference type="NCBI Taxonomy" id="172846"/>
    <lineage>
        <taxon>Eukaryota</taxon>
        <taxon>Metazoa</taxon>
        <taxon>Ecdysozoa</taxon>
        <taxon>Arthropoda</taxon>
        <taxon>Chelicerata</taxon>
        <taxon>Arachnida</taxon>
        <taxon>Araneae</taxon>
        <taxon>Araneomorphae</taxon>
        <taxon>Entelegynae</taxon>
        <taxon>Araneoidea</taxon>
        <taxon>Araneidae</taxon>
        <taxon>Caerostris</taxon>
    </lineage>
</organism>
<protein>
    <submittedName>
        <fullName evidence="2">Uncharacterized protein</fullName>
    </submittedName>
</protein>
<name>A0AAV4XLK4_CAEEX</name>
<feature type="region of interest" description="Disordered" evidence="1">
    <location>
        <begin position="134"/>
        <end position="170"/>
    </location>
</feature>
<evidence type="ECO:0000313" key="2">
    <source>
        <dbReference type="EMBL" id="GIY94593.1"/>
    </source>
</evidence>
<dbReference type="EMBL" id="BPLR01000408">
    <property type="protein sequence ID" value="GIY94593.1"/>
    <property type="molecule type" value="Genomic_DNA"/>
</dbReference>
<sequence>MDLMSFGGGGRGGGPPPPHCQRRKGEIANDGVRGELMRSYFKAQEKRNVRRSALFRGNGNERARNDFRTHECGEMSEALEWEGDASWMCLCEGNGRFHNENKPYVKNPSFPPFFPFLHPKDNFGKKKLGEKRKLGAAPSLDNGPDVVWCGGGRGGGPPPRIVKKRKGDRK</sequence>
<reference evidence="2 3" key="1">
    <citation type="submission" date="2021-06" db="EMBL/GenBank/DDBJ databases">
        <title>Caerostris extrusa draft genome.</title>
        <authorList>
            <person name="Kono N."/>
            <person name="Arakawa K."/>
        </authorList>
    </citation>
    <scope>NUCLEOTIDE SEQUENCE [LARGE SCALE GENOMIC DNA]</scope>
</reference>
<dbReference type="AlphaFoldDB" id="A0AAV4XLK4"/>
<accession>A0AAV4XLK4</accession>
<evidence type="ECO:0000256" key="1">
    <source>
        <dbReference type="SAM" id="MobiDB-lite"/>
    </source>
</evidence>
<feature type="region of interest" description="Disordered" evidence="1">
    <location>
        <begin position="1"/>
        <end position="28"/>
    </location>
</feature>